<keyword evidence="3" id="KW-1185">Reference proteome</keyword>
<dbReference type="EMBL" id="AWWV01005238">
    <property type="protein sequence ID" value="OMP05716.1"/>
    <property type="molecule type" value="Genomic_DNA"/>
</dbReference>
<sequence>MGREGMRRVPAASTRNPCELPSSKPIPSNKKPT</sequence>
<feature type="region of interest" description="Disordered" evidence="1">
    <location>
        <begin position="1"/>
        <end position="33"/>
    </location>
</feature>
<dbReference type="Proteomes" id="UP000188268">
    <property type="component" value="Unassembled WGS sequence"/>
</dbReference>
<feature type="compositionally biased region" description="Low complexity" evidence="1">
    <location>
        <begin position="21"/>
        <end position="33"/>
    </location>
</feature>
<name>A0A1R3KF50_COCAP</name>
<protein>
    <submittedName>
        <fullName evidence="2">Uncharacterized protein</fullName>
    </submittedName>
</protein>
<gene>
    <name evidence="2" type="ORF">CCACVL1_01843</name>
</gene>
<dbReference type="AlphaFoldDB" id="A0A1R3KF50"/>
<evidence type="ECO:0000256" key="1">
    <source>
        <dbReference type="SAM" id="MobiDB-lite"/>
    </source>
</evidence>
<dbReference type="Gramene" id="OMP05716">
    <property type="protein sequence ID" value="OMP05716"/>
    <property type="gene ID" value="CCACVL1_01843"/>
</dbReference>
<comment type="caution">
    <text evidence="2">The sequence shown here is derived from an EMBL/GenBank/DDBJ whole genome shotgun (WGS) entry which is preliminary data.</text>
</comment>
<proteinExistence type="predicted"/>
<evidence type="ECO:0000313" key="2">
    <source>
        <dbReference type="EMBL" id="OMP05716.1"/>
    </source>
</evidence>
<reference evidence="2 3" key="1">
    <citation type="submission" date="2013-09" db="EMBL/GenBank/DDBJ databases">
        <title>Corchorus capsularis genome sequencing.</title>
        <authorList>
            <person name="Alam M."/>
            <person name="Haque M.S."/>
            <person name="Islam M.S."/>
            <person name="Emdad E.M."/>
            <person name="Islam M.M."/>
            <person name="Ahmed B."/>
            <person name="Halim A."/>
            <person name="Hossen Q.M.M."/>
            <person name="Hossain M.Z."/>
            <person name="Ahmed R."/>
            <person name="Khan M.M."/>
            <person name="Islam R."/>
            <person name="Rashid M.M."/>
            <person name="Khan S.A."/>
            <person name="Rahman M.S."/>
            <person name="Alam M."/>
        </authorList>
    </citation>
    <scope>NUCLEOTIDE SEQUENCE [LARGE SCALE GENOMIC DNA]</scope>
    <source>
        <strain evidence="3">cv. CVL-1</strain>
        <tissue evidence="2">Whole seedling</tissue>
    </source>
</reference>
<evidence type="ECO:0000313" key="3">
    <source>
        <dbReference type="Proteomes" id="UP000188268"/>
    </source>
</evidence>
<accession>A0A1R3KF50</accession>
<organism evidence="2 3">
    <name type="scientific">Corchorus capsularis</name>
    <name type="common">Jute</name>
    <dbReference type="NCBI Taxonomy" id="210143"/>
    <lineage>
        <taxon>Eukaryota</taxon>
        <taxon>Viridiplantae</taxon>
        <taxon>Streptophyta</taxon>
        <taxon>Embryophyta</taxon>
        <taxon>Tracheophyta</taxon>
        <taxon>Spermatophyta</taxon>
        <taxon>Magnoliopsida</taxon>
        <taxon>eudicotyledons</taxon>
        <taxon>Gunneridae</taxon>
        <taxon>Pentapetalae</taxon>
        <taxon>rosids</taxon>
        <taxon>malvids</taxon>
        <taxon>Malvales</taxon>
        <taxon>Malvaceae</taxon>
        <taxon>Grewioideae</taxon>
        <taxon>Apeibeae</taxon>
        <taxon>Corchorus</taxon>
    </lineage>
</organism>